<dbReference type="NCBIfam" id="NF002153">
    <property type="entry name" value="PRK00984.1-2"/>
    <property type="match status" value="1"/>
</dbReference>
<feature type="active site" description="Nucleophile" evidence="4">
    <location>
        <position position="80"/>
    </location>
</feature>
<gene>
    <name evidence="4 6" type="primary">truD</name>
    <name evidence="6" type="ORF">K6978_07970</name>
</gene>
<dbReference type="GO" id="GO:0160150">
    <property type="term" value="F:tRNA pseudouridine(13) synthase activity"/>
    <property type="evidence" value="ECO:0007669"/>
    <property type="project" value="UniProtKB-EC"/>
</dbReference>
<dbReference type="InterPro" id="IPR020119">
    <property type="entry name" value="PsdUridine_synth_TruD_CS"/>
</dbReference>
<dbReference type="InterPro" id="IPR011760">
    <property type="entry name" value="PsdUridine_synth_TruD_insert"/>
</dbReference>
<feature type="domain" description="TRUD" evidence="5">
    <location>
        <begin position="156"/>
        <end position="318"/>
    </location>
</feature>
<keyword evidence="7" id="KW-1185">Reference proteome</keyword>
<comment type="similarity">
    <text evidence="1 4">Belongs to the pseudouridine synthase TruD family.</text>
</comment>
<evidence type="ECO:0000259" key="5">
    <source>
        <dbReference type="PROSITE" id="PS50984"/>
    </source>
</evidence>
<name>A0ABY7YGN3_9XANT</name>
<evidence type="ECO:0000256" key="2">
    <source>
        <dbReference type="ARBA" id="ARBA00022694"/>
    </source>
</evidence>
<dbReference type="HAMAP" id="MF_01082">
    <property type="entry name" value="TruD"/>
    <property type="match status" value="1"/>
</dbReference>
<dbReference type="InterPro" id="IPR043165">
    <property type="entry name" value="TruD_insert_sf"/>
</dbReference>
<dbReference type="PANTHER" id="PTHR47811:SF1">
    <property type="entry name" value="TRNA PSEUDOURIDINE SYNTHASE D"/>
    <property type="match status" value="1"/>
</dbReference>
<dbReference type="Gene3D" id="3.30.2340.10">
    <property type="entry name" value="TruD, insertion domain"/>
    <property type="match status" value="1"/>
</dbReference>
<evidence type="ECO:0000256" key="4">
    <source>
        <dbReference type="HAMAP-Rule" id="MF_01082"/>
    </source>
</evidence>
<evidence type="ECO:0000313" key="7">
    <source>
        <dbReference type="Proteomes" id="UP001214201"/>
    </source>
</evidence>
<organism evidence="6 7">
    <name type="scientific">Xanthomonas cucurbitae</name>
    <dbReference type="NCBI Taxonomy" id="56453"/>
    <lineage>
        <taxon>Bacteria</taxon>
        <taxon>Pseudomonadati</taxon>
        <taxon>Pseudomonadota</taxon>
        <taxon>Gammaproteobacteria</taxon>
        <taxon>Lysobacterales</taxon>
        <taxon>Lysobacteraceae</taxon>
        <taxon>Xanthomonas</taxon>
    </lineage>
</organism>
<dbReference type="EC" id="5.4.99.27" evidence="4"/>
<protein>
    <recommendedName>
        <fullName evidence="4">tRNA pseudouridine synthase D</fullName>
        <ecNumber evidence="4">5.4.99.27</ecNumber>
    </recommendedName>
    <alternativeName>
        <fullName evidence="4">tRNA pseudouridine(13) synthase</fullName>
    </alternativeName>
    <alternativeName>
        <fullName evidence="4">tRNA pseudouridylate synthase D</fullName>
    </alternativeName>
    <alternativeName>
        <fullName evidence="4">tRNA-uridine isomerase D</fullName>
    </alternativeName>
</protein>
<dbReference type="PROSITE" id="PS01268">
    <property type="entry name" value="UPF0024"/>
    <property type="match status" value="1"/>
</dbReference>
<dbReference type="EMBL" id="CP082214">
    <property type="protein sequence ID" value="WDM73038.1"/>
    <property type="molecule type" value="Genomic_DNA"/>
</dbReference>
<dbReference type="InterPro" id="IPR050170">
    <property type="entry name" value="TruD_pseudoU_synthase"/>
</dbReference>
<dbReference type="InterPro" id="IPR001656">
    <property type="entry name" value="PsdUridine_synth_TruD"/>
</dbReference>
<dbReference type="Proteomes" id="UP001214201">
    <property type="component" value="Chromosome"/>
</dbReference>
<dbReference type="SUPFAM" id="SSF55120">
    <property type="entry name" value="Pseudouridine synthase"/>
    <property type="match status" value="1"/>
</dbReference>
<dbReference type="PANTHER" id="PTHR47811">
    <property type="entry name" value="TRNA PSEUDOURIDINE SYNTHASE D"/>
    <property type="match status" value="1"/>
</dbReference>
<dbReference type="InterPro" id="IPR042214">
    <property type="entry name" value="TruD_catalytic"/>
</dbReference>
<evidence type="ECO:0000256" key="1">
    <source>
        <dbReference type="ARBA" id="ARBA00007953"/>
    </source>
</evidence>
<dbReference type="CDD" id="cd02575">
    <property type="entry name" value="PseudoU_synth_EcTruD"/>
    <property type="match status" value="1"/>
</dbReference>
<reference evidence="6 7" key="1">
    <citation type="submission" date="2021-08" db="EMBL/GenBank/DDBJ databases">
        <title>Genome sequences of Xanthomonas cucurbitae isolates from 5 Midwestern US states.</title>
        <authorList>
            <person name="Hind S.R."/>
        </authorList>
    </citation>
    <scope>NUCLEOTIDE SEQUENCE [LARGE SCALE GENOMIC DNA]</scope>
    <source>
        <strain evidence="6 7">OH_261</strain>
    </source>
</reference>
<proteinExistence type="inferred from homology"/>
<dbReference type="Pfam" id="PF01142">
    <property type="entry name" value="TruD"/>
    <property type="match status" value="2"/>
</dbReference>
<keyword evidence="2 4" id="KW-0819">tRNA processing</keyword>
<sequence length="383" mass="42173">MSHTSVLPRAHGAAVLRAAMRCTPDDFQVDELPAFEPSGEGEHLLLTIRKRGQNTAYVAKALARWAGIAEMGVSYAGLKDRHAVTTQRFSVHLPKRVAPDLATLDDAQLQVIDSTWHNRKLQRGALLGNRFVLTLRQVQGEREAIEQRLQAIAARGIPNWFGEQRFGRDGGNVASALAMFGHVQQADGSLAPAPASKRRLRNDQRSILLSAARSALFNRVLAARVQQGSWDSALEGEAWMLDGSRSVFGPEPWSEVLAERLARFDIHPSGPLWGAGELRPTDQAATMEQGALSDLPSQALRQGLEAAGLMQERRALRLRPQDLGYRWLDAQTLQVEFALPPGCYATAVLWELGDVSDEGRAAGFRRLSVILYRSGPGRDRHCR</sequence>
<comment type="catalytic activity">
    <reaction evidence="4">
        <text>uridine(13) in tRNA = pseudouridine(13) in tRNA</text>
        <dbReference type="Rhea" id="RHEA:42540"/>
        <dbReference type="Rhea" id="RHEA-COMP:10105"/>
        <dbReference type="Rhea" id="RHEA-COMP:10106"/>
        <dbReference type="ChEBI" id="CHEBI:65314"/>
        <dbReference type="ChEBI" id="CHEBI:65315"/>
        <dbReference type="EC" id="5.4.99.27"/>
    </reaction>
</comment>
<keyword evidence="3 4" id="KW-0413">Isomerase</keyword>
<evidence type="ECO:0000313" key="6">
    <source>
        <dbReference type="EMBL" id="WDM73038.1"/>
    </source>
</evidence>
<accession>A0ABY7YGN3</accession>
<dbReference type="PROSITE" id="PS50984">
    <property type="entry name" value="TRUD"/>
    <property type="match status" value="1"/>
</dbReference>
<comment type="function">
    <text evidence="4">Responsible for synthesis of pseudouridine from uracil-13 in transfer RNAs.</text>
</comment>
<evidence type="ECO:0000256" key="3">
    <source>
        <dbReference type="ARBA" id="ARBA00023235"/>
    </source>
</evidence>
<dbReference type="InterPro" id="IPR020103">
    <property type="entry name" value="PsdUridine_synth_cat_dom_sf"/>
</dbReference>
<dbReference type="RefSeq" id="WP_274397076.1">
    <property type="nucleotide sequence ID" value="NZ_CP082213.1"/>
</dbReference>
<dbReference type="PIRSF" id="PIRSF037016">
    <property type="entry name" value="Pseudouridin_synth_euk_prd"/>
    <property type="match status" value="1"/>
</dbReference>
<dbReference type="Gene3D" id="3.30.2350.20">
    <property type="entry name" value="TruD, catalytic domain"/>
    <property type="match status" value="1"/>
</dbReference>